<dbReference type="Proteomes" id="UP001361239">
    <property type="component" value="Unassembled WGS sequence"/>
</dbReference>
<dbReference type="RefSeq" id="WP_339585525.1">
    <property type="nucleotide sequence ID" value="NZ_JBBHJZ010000001.1"/>
</dbReference>
<keyword evidence="3" id="KW-1185">Reference proteome</keyword>
<proteinExistence type="predicted"/>
<accession>A0ABU8RR77</accession>
<gene>
    <name evidence="2" type="ORF">WG901_02990</name>
</gene>
<dbReference type="EMBL" id="JBBHJZ010000001">
    <property type="protein sequence ID" value="MEJ5975585.1"/>
    <property type="molecule type" value="Genomic_DNA"/>
</dbReference>
<evidence type="ECO:0000313" key="3">
    <source>
        <dbReference type="Proteomes" id="UP001361239"/>
    </source>
</evidence>
<comment type="caution">
    <text evidence="2">The sequence shown here is derived from an EMBL/GenBank/DDBJ whole genome shotgun (WGS) entry which is preliminary data.</text>
</comment>
<evidence type="ECO:0000313" key="2">
    <source>
        <dbReference type="EMBL" id="MEJ5975585.1"/>
    </source>
</evidence>
<name>A0ABU8RR77_9SPHN</name>
<reference evidence="2 3" key="1">
    <citation type="submission" date="2024-03" db="EMBL/GenBank/DDBJ databases">
        <authorList>
            <person name="Jo J.-H."/>
        </authorList>
    </citation>
    <scope>NUCLEOTIDE SEQUENCE [LARGE SCALE GENOMIC DNA]</scope>
    <source>
        <strain evidence="2 3">PS1R-30</strain>
    </source>
</reference>
<sequence>MSVLLDFVFAGLGGLALAAIAASFRQALAPLAELRSALRQPTFTDEVRLTLREHRVLVRAPRSPLRHRHGPKPVTHRVSNRLPRRAVA</sequence>
<organism evidence="2 3">
    <name type="scientific">Novosphingobium anseongense</name>
    <dbReference type="NCBI Taxonomy" id="3133436"/>
    <lineage>
        <taxon>Bacteria</taxon>
        <taxon>Pseudomonadati</taxon>
        <taxon>Pseudomonadota</taxon>
        <taxon>Alphaproteobacteria</taxon>
        <taxon>Sphingomonadales</taxon>
        <taxon>Sphingomonadaceae</taxon>
        <taxon>Novosphingobium</taxon>
    </lineage>
</organism>
<evidence type="ECO:0008006" key="4">
    <source>
        <dbReference type="Google" id="ProtNLM"/>
    </source>
</evidence>
<feature type="compositionally biased region" description="Basic residues" evidence="1">
    <location>
        <begin position="64"/>
        <end position="88"/>
    </location>
</feature>
<evidence type="ECO:0000256" key="1">
    <source>
        <dbReference type="SAM" id="MobiDB-lite"/>
    </source>
</evidence>
<feature type="region of interest" description="Disordered" evidence="1">
    <location>
        <begin position="61"/>
        <end position="88"/>
    </location>
</feature>
<protein>
    <recommendedName>
        <fullName evidence="4">Secreted protein</fullName>
    </recommendedName>
</protein>